<reference evidence="1" key="1">
    <citation type="submission" date="2019-11" db="EMBL/GenBank/DDBJ databases">
        <title>Bipolaris sorokiniana Genome sequencing.</title>
        <authorList>
            <person name="Wang H."/>
        </authorList>
    </citation>
    <scope>NUCLEOTIDE SEQUENCE</scope>
</reference>
<dbReference type="Proteomes" id="UP000624244">
    <property type="component" value="Unassembled WGS sequence"/>
</dbReference>
<gene>
    <name evidence="1" type="ORF">GGP41_002990</name>
</gene>
<evidence type="ECO:0000313" key="1">
    <source>
        <dbReference type="EMBL" id="KAF5845447.1"/>
    </source>
</evidence>
<evidence type="ECO:0000313" key="2">
    <source>
        <dbReference type="Proteomes" id="UP000624244"/>
    </source>
</evidence>
<name>A0A8H6DRK8_COCSA</name>
<proteinExistence type="predicted"/>
<sequence length="236" mass="25340">MGLLGGSGAGYWAGQARAGQGSAGCGGKAVEEAKKPFGNIVSRDESEKGRAGRPIAGNGPSECSLCRIRIMHHAHCAGNTPSLAHIHTHHSLHTLLHARTAHQPPHLAASRSRAVVSRALASLTLQRIDAHANHGHAEHMHLHVFAQTARPRWRLALAHSRSASALTLPDAEVIDTCQHPPFSAAIADTMVDRRPTARPLSQATGHWSRESNRTDPSRLFVLHVFGSMPIIVPLDR</sequence>
<protein>
    <submittedName>
        <fullName evidence="1">Uncharacterized protein</fullName>
    </submittedName>
</protein>
<accession>A0A8H6DRK8</accession>
<dbReference type="AlphaFoldDB" id="A0A8H6DRK8"/>
<comment type="caution">
    <text evidence="1">The sequence shown here is derived from an EMBL/GenBank/DDBJ whole genome shotgun (WGS) entry which is preliminary data.</text>
</comment>
<organism evidence="1 2">
    <name type="scientific">Cochliobolus sativus</name>
    <name type="common">Common root rot and spot blotch fungus</name>
    <name type="synonym">Bipolaris sorokiniana</name>
    <dbReference type="NCBI Taxonomy" id="45130"/>
    <lineage>
        <taxon>Eukaryota</taxon>
        <taxon>Fungi</taxon>
        <taxon>Dikarya</taxon>
        <taxon>Ascomycota</taxon>
        <taxon>Pezizomycotina</taxon>
        <taxon>Dothideomycetes</taxon>
        <taxon>Pleosporomycetidae</taxon>
        <taxon>Pleosporales</taxon>
        <taxon>Pleosporineae</taxon>
        <taxon>Pleosporaceae</taxon>
        <taxon>Bipolaris</taxon>
    </lineage>
</organism>
<dbReference type="EMBL" id="WNKQ01000019">
    <property type="protein sequence ID" value="KAF5845447.1"/>
    <property type="molecule type" value="Genomic_DNA"/>
</dbReference>